<keyword evidence="2" id="KW-1185">Reference proteome</keyword>
<proteinExistence type="predicted"/>
<dbReference type="Proteomes" id="UP001165960">
    <property type="component" value="Unassembled WGS sequence"/>
</dbReference>
<comment type="caution">
    <text evidence="1">The sequence shown here is derived from an EMBL/GenBank/DDBJ whole genome shotgun (WGS) entry which is preliminary data.</text>
</comment>
<sequence length="174" mass="19767">MFKKLWTIHAQIGIWVIPLASFLLPEATKAIYTRVFSILHSTLSLLSPDNNNDAKKTPHTCANHPATDKDQATLDSEEKVRLRTLGPHMCIMDFEPAQFNAFEQLFSGEVQECHFHFHQAISCNVQSHAKLSRLIQSVRAQKSLDNQLAFLEAKPPQLGNPYQVFPRARKTPFD</sequence>
<gene>
    <name evidence="1" type="ORF">DSO57_1019874</name>
</gene>
<organism evidence="1 2">
    <name type="scientific">Entomophthora muscae</name>
    <dbReference type="NCBI Taxonomy" id="34485"/>
    <lineage>
        <taxon>Eukaryota</taxon>
        <taxon>Fungi</taxon>
        <taxon>Fungi incertae sedis</taxon>
        <taxon>Zoopagomycota</taxon>
        <taxon>Entomophthoromycotina</taxon>
        <taxon>Entomophthoromycetes</taxon>
        <taxon>Entomophthorales</taxon>
        <taxon>Entomophthoraceae</taxon>
        <taxon>Entomophthora</taxon>
    </lineage>
</organism>
<accession>A0ACC2T429</accession>
<evidence type="ECO:0000313" key="1">
    <source>
        <dbReference type="EMBL" id="KAJ9069312.1"/>
    </source>
</evidence>
<evidence type="ECO:0000313" key="2">
    <source>
        <dbReference type="Proteomes" id="UP001165960"/>
    </source>
</evidence>
<name>A0ACC2T429_9FUNG</name>
<protein>
    <submittedName>
        <fullName evidence="1">Uncharacterized protein</fullName>
    </submittedName>
</protein>
<dbReference type="EMBL" id="QTSX02003641">
    <property type="protein sequence ID" value="KAJ9069312.1"/>
    <property type="molecule type" value="Genomic_DNA"/>
</dbReference>
<reference evidence="1" key="1">
    <citation type="submission" date="2022-04" db="EMBL/GenBank/DDBJ databases">
        <title>Genome of the entomopathogenic fungus Entomophthora muscae.</title>
        <authorList>
            <person name="Elya C."/>
            <person name="Lovett B.R."/>
            <person name="Lee E."/>
            <person name="Macias A.M."/>
            <person name="Hajek A.E."/>
            <person name="De Bivort B.L."/>
            <person name="Kasson M.T."/>
            <person name="De Fine Licht H.H."/>
            <person name="Stajich J.E."/>
        </authorList>
    </citation>
    <scope>NUCLEOTIDE SEQUENCE</scope>
    <source>
        <strain evidence="1">Berkeley</strain>
    </source>
</reference>